<evidence type="ECO:0000313" key="5">
    <source>
        <dbReference type="Proteomes" id="UP000238296"/>
    </source>
</evidence>
<feature type="domain" description="HTH cro/C1-type" evidence="1">
    <location>
        <begin position="52"/>
        <end position="81"/>
    </location>
</feature>
<keyword evidence="4" id="KW-1185">Reference proteome</keyword>
<dbReference type="EMBL" id="PPEA01000249">
    <property type="protein sequence ID" value="PQM48079.1"/>
    <property type="molecule type" value="Genomic_DNA"/>
</dbReference>
<protein>
    <recommendedName>
        <fullName evidence="1">HTH cro/C1-type domain-containing protein</fullName>
    </recommendedName>
</protein>
<dbReference type="InterPro" id="IPR001387">
    <property type="entry name" value="Cro/C1-type_HTH"/>
</dbReference>
<reference evidence="3 5" key="2">
    <citation type="journal article" date="2017" name="Int. J. Syst. Evol. Microbiol.">
        <title>Mycobacterium talmoniae sp. nov., a slowly growing mycobacterium isolated from human respiratory samples.</title>
        <authorList>
            <person name="Davidson R.M."/>
            <person name="DeGroote M.A."/>
            <person name="Marola J.L."/>
            <person name="Buss S."/>
            <person name="Jones V."/>
            <person name="McNeil M.R."/>
            <person name="Freifeld A.G."/>
            <person name="Elaine Epperson L."/>
            <person name="Hasan N.A."/>
            <person name="Jackson M."/>
            <person name="Iwen P.C."/>
            <person name="Salfinger M."/>
            <person name="Strong M."/>
        </authorList>
    </citation>
    <scope>NUCLEOTIDE SEQUENCE [LARGE SCALE GENOMIC DNA]</scope>
    <source>
        <strain evidence="3 5">ATCC BAA-2683</strain>
    </source>
</reference>
<dbReference type="EMBL" id="MLQM01000058">
    <property type="protein sequence ID" value="OHV03894.1"/>
    <property type="molecule type" value="Genomic_DNA"/>
</dbReference>
<dbReference type="CDD" id="cd00093">
    <property type="entry name" value="HTH_XRE"/>
    <property type="match status" value="1"/>
</dbReference>
<sequence>MAADDQARKKNPLGITGITAADNIKRLRDGLPFTELAERLKSIGRPIPPLGLRKLETYERRVDADDLVALAVALGVSPITLLMPRASAPDELVDITGFDGDLPAAALFAWLSARDALPAQAGGVNMTRVAFLARALPDWMQQMARIQFDHERQQEEWFNSLLEPGNGNDQ</sequence>
<name>A0A1S1NIV8_9MYCO</name>
<evidence type="ECO:0000313" key="4">
    <source>
        <dbReference type="Proteomes" id="UP000179734"/>
    </source>
</evidence>
<evidence type="ECO:0000259" key="1">
    <source>
        <dbReference type="PROSITE" id="PS50943"/>
    </source>
</evidence>
<reference evidence="3" key="3">
    <citation type="submission" date="2018-01" db="EMBL/GenBank/DDBJ databases">
        <authorList>
            <person name="Gaut B.S."/>
            <person name="Morton B.R."/>
            <person name="Clegg M.T."/>
            <person name="Duvall M.R."/>
        </authorList>
    </citation>
    <scope>NUCLEOTIDE SEQUENCE</scope>
    <source>
        <strain evidence="3">ATCC BAA-2683</strain>
    </source>
</reference>
<gene>
    <name evidence="2" type="ORF">BKN37_12765</name>
    <name evidence="3" type="ORF">C1Y40_01714</name>
</gene>
<proteinExistence type="predicted"/>
<dbReference type="PROSITE" id="PS50943">
    <property type="entry name" value="HTH_CROC1"/>
    <property type="match status" value="1"/>
</dbReference>
<evidence type="ECO:0000313" key="2">
    <source>
        <dbReference type="EMBL" id="OHV03894.1"/>
    </source>
</evidence>
<accession>A0A1S1NIV8</accession>
<comment type="caution">
    <text evidence="2">The sequence shown here is derived from an EMBL/GenBank/DDBJ whole genome shotgun (WGS) entry which is preliminary data.</text>
</comment>
<dbReference type="Proteomes" id="UP000179734">
    <property type="component" value="Unassembled WGS sequence"/>
</dbReference>
<evidence type="ECO:0000313" key="3">
    <source>
        <dbReference type="EMBL" id="PQM48079.1"/>
    </source>
</evidence>
<dbReference type="AlphaFoldDB" id="A0A1S1NIV8"/>
<dbReference type="RefSeq" id="WP_071026311.1">
    <property type="nucleotide sequence ID" value="NZ_MLQM01000058.1"/>
</dbReference>
<dbReference type="Proteomes" id="UP000238296">
    <property type="component" value="Unassembled WGS sequence"/>
</dbReference>
<reference evidence="2 4" key="1">
    <citation type="submission" date="2016-10" db="EMBL/GenBank/DDBJ databases">
        <title>Genome sequence of Mycobacterium talmonii.</title>
        <authorList>
            <person name="Greninger A.L."/>
            <person name="Elliott B."/>
            <person name="Vasireddy S."/>
            <person name="Vasireddy R."/>
        </authorList>
    </citation>
    <scope>NUCLEOTIDE SEQUENCE [LARGE SCALE GENOMIC DNA]</scope>
    <source>
        <strain evidence="2">MO-5499</strain>
        <strain evidence="4">NE-TNMC-100812</strain>
    </source>
</reference>
<organism evidence="2 4">
    <name type="scientific">Mycobacterium talmoniae</name>
    <dbReference type="NCBI Taxonomy" id="1858794"/>
    <lineage>
        <taxon>Bacteria</taxon>
        <taxon>Bacillati</taxon>
        <taxon>Actinomycetota</taxon>
        <taxon>Actinomycetes</taxon>
        <taxon>Mycobacteriales</taxon>
        <taxon>Mycobacteriaceae</taxon>
        <taxon>Mycobacterium</taxon>
    </lineage>
</organism>